<dbReference type="SMART" id="SM00636">
    <property type="entry name" value="Glyco_18"/>
    <property type="match status" value="1"/>
</dbReference>
<dbReference type="GO" id="GO:0005975">
    <property type="term" value="P:carbohydrate metabolic process"/>
    <property type="evidence" value="ECO:0007669"/>
    <property type="project" value="InterPro"/>
</dbReference>
<dbReference type="EMBL" id="MU251243">
    <property type="protein sequence ID" value="KAG9258388.1"/>
    <property type="molecule type" value="Genomic_DNA"/>
</dbReference>
<evidence type="ECO:0000313" key="4">
    <source>
        <dbReference type="EMBL" id="KAG9258388.1"/>
    </source>
</evidence>
<dbReference type="RefSeq" id="XP_046122312.1">
    <property type="nucleotide sequence ID" value="XM_046266089.1"/>
</dbReference>
<dbReference type="EC" id="3.2.1.14" evidence="1"/>
<dbReference type="GO" id="GO:0006032">
    <property type="term" value="P:chitin catabolic process"/>
    <property type="evidence" value="ECO:0007669"/>
    <property type="project" value="TreeGrafter"/>
</dbReference>
<feature type="domain" description="GH18" evidence="3">
    <location>
        <begin position="24"/>
        <end position="384"/>
    </location>
</feature>
<dbReference type="Pfam" id="PF00704">
    <property type="entry name" value="Glyco_hydro_18"/>
    <property type="match status" value="1"/>
</dbReference>
<organism evidence="4 5">
    <name type="scientific">Emericellopsis atlantica</name>
    <dbReference type="NCBI Taxonomy" id="2614577"/>
    <lineage>
        <taxon>Eukaryota</taxon>
        <taxon>Fungi</taxon>
        <taxon>Dikarya</taxon>
        <taxon>Ascomycota</taxon>
        <taxon>Pezizomycotina</taxon>
        <taxon>Sordariomycetes</taxon>
        <taxon>Hypocreomycetidae</taxon>
        <taxon>Hypocreales</taxon>
        <taxon>Bionectriaceae</taxon>
        <taxon>Emericellopsis</taxon>
    </lineage>
</organism>
<dbReference type="InterPro" id="IPR011583">
    <property type="entry name" value="Chitinase_II/V-like_cat"/>
</dbReference>
<dbReference type="InterPro" id="IPR017853">
    <property type="entry name" value="GH"/>
</dbReference>
<dbReference type="SUPFAM" id="SSF51445">
    <property type="entry name" value="(Trans)glycosidases"/>
    <property type="match status" value="1"/>
</dbReference>
<evidence type="ECO:0000256" key="2">
    <source>
        <dbReference type="SAM" id="SignalP"/>
    </source>
</evidence>
<evidence type="ECO:0000256" key="1">
    <source>
        <dbReference type="ARBA" id="ARBA00012729"/>
    </source>
</evidence>
<evidence type="ECO:0000313" key="5">
    <source>
        <dbReference type="Proteomes" id="UP000887229"/>
    </source>
</evidence>
<dbReference type="InterPro" id="IPR050314">
    <property type="entry name" value="Glycosyl_Hydrlase_18"/>
</dbReference>
<sequence>MKIATLLGTLSIAVSLVGAAANGTKCVMYLTGQHVVFPPKNLASSITHVIMAFLRSDVFLPEEPPEEYPLFMPVEEVRTHFESDTKVTVAIGGWGDNDGWQVAARTRESRKKWAEQVKVMVDRTGADGIDIDWEYPGGNRDDYKEVHNSERVWEIEAFVKLLQQLRRTLGKNKLLTVATPGQEVDLIAYTHKTVPRIIQEVDFINVMTYDLMTRRYNTTNHHSGIQQSRDSIQRYMDRGAPAEMLNLGLGYYVKWFYTTDECSPEDPIGCPTLLLEDPKTGADLGRTGGFSWHDEVPEDVVDSFARAQADGIYTEDGSYGYWDEKELLWWTFDTPKSIAQKMYELVHGMELGGVFAWGLGEDAPAWSHLTATVEGLECEEKEEL</sequence>
<comment type="caution">
    <text evidence="4">The sequence shown here is derived from an EMBL/GenBank/DDBJ whole genome shotgun (WGS) entry which is preliminary data.</text>
</comment>
<dbReference type="GO" id="GO:0005576">
    <property type="term" value="C:extracellular region"/>
    <property type="evidence" value="ECO:0007669"/>
    <property type="project" value="TreeGrafter"/>
</dbReference>
<dbReference type="InterPro" id="IPR001223">
    <property type="entry name" value="Glyco_hydro18_cat"/>
</dbReference>
<dbReference type="PANTHER" id="PTHR11177">
    <property type="entry name" value="CHITINASE"/>
    <property type="match status" value="1"/>
</dbReference>
<protein>
    <recommendedName>
        <fullName evidence="1">chitinase</fullName>
        <ecNumber evidence="1">3.2.1.14</ecNumber>
    </recommendedName>
</protein>
<feature type="chain" id="PRO_5040298229" description="chitinase" evidence="2">
    <location>
        <begin position="20"/>
        <end position="384"/>
    </location>
</feature>
<feature type="signal peptide" evidence="2">
    <location>
        <begin position="1"/>
        <end position="19"/>
    </location>
</feature>
<dbReference type="PROSITE" id="PS51910">
    <property type="entry name" value="GH18_2"/>
    <property type="match status" value="1"/>
</dbReference>
<keyword evidence="4" id="KW-0378">Hydrolase</keyword>
<keyword evidence="5" id="KW-1185">Reference proteome</keyword>
<dbReference type="AlphaFoldDB" id="A0A9P8CT27"/>
<dbReference type="PANTHER" id="PTHR11177:SF378">
    <property type="entry name" value="CHITINASE"/>
    <property type="match status" value="1"/>
</dbReference>
<accession>A0A9P8CT27</accession>
<name>A0A9P8CT27_9HYPO</name>
<evidence type="ECO:0000259" key="3">
    <source>
        <dbReference type="PROSITE" id="PS51910"/>
    </source>
</evidence>
<dbReference type="GO" id="GO:0008843">
    <property type="term" value="F:endochitinase activity"/>
    <property type="evidence" value="ECO:0007669"/>
    <property type="project" value="UniProtKB-EC"/>
</dbReference>
<gene>
    <name evidence="4" type="ORF">F5Z01DRAFT_689691</name>
</gene>
<dbReference type="OrthoDB" id="73875at2759"/>
<proteinExistence type="predicted"/>
<dbReference type="Proteomes" id="UP000887229">
    <property type="component" value="Unassembled WGS sequence"/>
</dbReference>
<dbReference type="Gene3D" id="3.20.20.80">
    <property type="entry name" value="Glycosidases"/>
    <property type="match status" value="1"/>
</dbReference>
<reference evidence="4" key="1">
    <citation type="journal article" date="2021" name="IMA Fungus">
        <title>Genomic characterization of three marine fungi, including Emericellopsis atlantica sp. nov. with signatures of a generalist lifestyle and marine biomass degradation.</title>
        <authorList>
            <person name="Hagestad O.C."/>
            <person name="Hou L."/>
            <person name="Andersen J.H."/>
            <person name="Hansen E.H."/>
            <person name="Altermark B."/>
            <person name="Li C."/>
            <person name="Kuhnert E."/>
            <person name="Cox R.J."/>
            <person name="Crous P.W."/>
            <person name="Spatafora J.W."/>
            <person name="Lail K."/>
            <person name="Amirebrahimi M."/>
            <person name="Lipzen A."/>
            <person name="Pangilinan J."/>
            <person name="Andreopoulos W."/>
            <person name="Hayes R.D."/>
            <person name="Ng V."/>
            <person name="Grigoriev I.V."/>
            <person name="Jackson S.A."/>
            <person name="Sutton T.D.S."/>
            <person name="Dobson A.D.W."/>
            <person name="Rama T."/>
        </authorList>
    </citation>
    <scope>NUCLEOTIDE SEQUENCE</scope>
    <source>
        <strain evidence="4">TS7</strain>
    </source>
</reference>
<dbReference type="GO" id="GO:0008061">
    <property type="term" value="F:chitin binding"/>
    <property type="evidence" value="ECO:0007669"/>
    <property type="project" value="InterPro"/>
</dbReference>
<keyword evidence="2" id="KW-0732">Signal</keyword>
<dbReference type="GeneID" id="70296992"/>